<dbReference type="EMBL" id="CP001292">
    <property type="protein sequence ID" value="ACK73802.1"/>
    <property type="molecule type" value="Genomic_DNA"/>
</dbReference>
<keyword evidence="3" id="KW-1185">Reference proteome</keyword>
<dbReference type="Pfam" id="PF21084">
    <property type="entry name" value="WHD_DUF4423_like"/>
    <property type="match status" value="1"/>
</dbReference>
<dbReference type="RefSeq" id="WP_012599703.1">
    <property type="nucleotide sequence ID" value="NC_011738.1"/>
</dbReference>
<gene>
    <name evidence="2" type="ordered locus">PCC7424_5737</name>
</gene>
<dbReference type="PANTHER" id="PTHR37809">
    <property type="entry name" value="RIBOSOMAL PROTEIN S12 METHYLTHIOTRANSFERASE ACCESSORY FACTOR YCAO"/>
    <property type="match status" value="1"/>
</dbReference>
<dbReference type="KEGG" id="cyc:PCC7424_5737"/>
<reference evidence="3" key="1">
    <citation type="journal article" date="2011" name="MBio">
        <title>Novel metabolic attributes of the genus Cyanothece, comprising a group of unicellular nitrogen-fixing Cyanobacteria.</title>
        <authorList>
            <person name="Bandyopadhyay A."/>
            <person name="Elvitigala T."/>
            <person name="Welsh E."/>
            <person name="Stockel J."/>
            <person name="Liberton M."/>
            <person name="Min H."/>
            <person name="Sherman L.A."/>
            <person name="Pakrasi H.B."/>
        </authorList>
    </citation>
    <scope>NUCLEOTIDE SEQUENCE [LARGE SCALE GENOMIC DNA]</scope>
    <source>
        <strain evidence="3">PCC 7424</strain>
        <plasmid evidence="3">pP742401</plasmid>
    </source>
</reference>
<geneLocation type="plasmid" evidence="2 3">
    <name>pP742401</name>
</geneLocation>
<dbReference type="InterPro" id="IPR003776">
    <property type="entry name" value="YcaO-like_dom"/>
</dbReference>
<dbReference type="AlphaFoldDB" id="B7KLY0"/>
<dbReference type="InterPro" id="IPR022291">
    <property type="entry name" value="Bacteriocin_synth_cyclodeHase"/>
</dbReference>
<accession>B7KLY0</accession>
<dbReference type="Gene3D" id="3.30.40.250">
    <property type="match status" value="1"/>
</dbReference>
<protein>
    <recommendedName>
        <fullName evidence="1">YcaO domain-containing protein</fullName>
    </recommendedName>
</protein>
<dbReference type="NCBIfam" id="TIGR03882">
    <property type="entry name" value="cyclo_dehyd_2"/>
    <property type="match status" value="1"/>
</dbReference>
<dbReference type="SUPFAM" id="SSF69572">
    <property type="entry name" value="Activating enzymes of the ubiquitin-like proteins"/>
    <property type="match status" value="1"/>
</dbReference>
<dbReference type="InterPro" id="IPR027624">
    <property type="entry name" value="TOMM_cyclo_SagD"/>
</dbReference>
<organism evidence="2 3">
    <name type="scientific">Gloeothece citriformis (strain PCC 7424)</name>
    <name type="common">Cyanothece sp. (strain PCC 7424)</name>
    <dbReference type="NCBI Taxonomy" id="65393"/>
    <lineage>
        <taxon>Bacteria</taxon>
        <taxon>Bacillati</taxon>
        <taxon>Cyanobacteriota</taxon>
        <taxon>Cyanophyceae</taxon>
        <taxon>Oscillatoriophycideae</taxon>
        <taxon>Chroococcales</taxon>
        <taxon>Aphanothecaceae</taxon>
        <taxon>Gloeothece</taxon>
        <taxon>Gloeothece citriformis</taxon>
    </lineage>
</organism>
<dbReference type="OrthoDB" id="2379922at2"/>
<dbReference type="Proteomes" id="UP000002384">
    <property type="component" value="Plasmid pP742401"/>
</dbReference>
<dbReference type="Pfam" id="PF02624">
    <property type="entry name" value="YcaO"/>
    <property type="match status" value="1"/>
</dbReference>
<dbReference type="Gene3D" id="3.40.50.720">
    <property type="entry name" value="NAD(P)-binding Rossmann-like Domain"/>
    <property type="match status" value="1"/>
</dbReference>
<dbReference type="InterPro" id="IPR035985">
    <property type="entry name" value="Ubiquitin-activating_enz"/>
</dbReference>
<evidence type="ECO:0000259" key="1">
    <source>
        <dbReference type="PROSITE" id="PS51664"/>
    </source>
</evidence>
<dbReference type="Gene3D" id="3.30.1330.230">
    <property type="match status" value="2"/>
</dbReference>
<dbReference type="HOGENOM" id="CLU_020793_0_0_3"/>
<dbReference type="eggNOG" id="COG1944">
    <property type="taxonomic scope" value="Bacteria"/>
</dbReference>
<proteinExistence type="predicted"/>
<dbReference type="InterPro" id="IPR049274">
    <property type="entry name" value="LynD/TruD_wHTH-like"/>
</dbReference>
<dbReference type="GO" id="GO:0008641">
    <property type="term" value="F:ubiquitin-like modifier activating enzyme activity"/>
    <property type="evidence" value="ECO:0007669"/>
    <property type="project" value="InterPro"/>
</dbReference>
<dbReference type="Gene3D" id="3.90.930.60">
    <property type="match status" value="1"/>
</dbReference>
<keyword evidence="2" id="KW-0614">Plasmid</keyword>
<name>B7KLY0_GLOC7</name>
<evidence type="ECO:0000313" key="3">
    <source>
        <dbReference type="Proteomes" id="UP000002384"/>
    </source>
</evidence>
<dbReference type="Gene3D" id="3.30.160.660">
    <property type="match status" value="1"/>
</dbReference>
<dbReference type="PANTHER" id="PTHR37809:SF1">
    <property type="entry name" value="RIBOSOMAL PROTEIN S12 METHYLTHIOTRANSFERASE ACCESSORY FACTOR YCAO"/>
    <property type="match status" value="1"/>
</dbReference>
<sequence length="750" mass="86320">MIKKPQLKNSFRWKQVDSEGIFLLSEKGATFLSNPLFQKLIPLMNGKLTEEEIVEQLRQELPEAYIFYALMELEQKGFIVENEQVLDPNLTLFCESLPVDAKDARNQLQSTGVTLRALGSLSCKNLRDSLERSQIQVTDSGEIEVILTDDYLREELEAINRANLERNRPWMLIKPVGTLLWIGPIFHPQKTGCWECLAQRLRNNRPSEGFIQRHQDTVSPLTPPLVDLPTTQEIALAIATNEILKWILQGENKRLEGVIVTYDTLSLAIQNHILVKRPQCSHCGYLKSKLNRPLPVILGSRQKRFTKNGGHRCISPEETLKRYQHHISPLSGIVRSLEKLPYDCNGLIHIYKTKHHWASMFEDLDTLQKNIGGRSSGKGRTEAQGQASGFCEAIERYSGIFQGDEVRIKSSYHKLGDQAIHPNTCMQFSQSQYDNRETWNAQRTDFFEKVPAPFDEAREIEWTPIWSLTKQEFKYLPTAYCYFGYPKPINPDCWANTNGCAAGNNLEEAILHGFLELVERDSVALWWYNRLQKPKVDLESFNDPYFQAITDYYQSIGRELWVIDLTADLNIPTFAAISRRRDREIQDIIFGFGAHFDPKLALQRAITEITQVLPAVLNANPDGTTKYAISAEPQMLHWWRTATLENQPYLVPNHHLTPKCYFDYAIVWHEDLLEDIKYCQQLVAEKGMEMLVLDQTRPDIGLNVVKVVVPGLRHFWKRLDAGRLYDVPVQMGWIEKPLTEAELNPIPLWM</sequence>
<evidence type="ECO:0000313" key="2">
    <source>
        <dbReference type="EMBL" id="ACK73802.1"/>
    </source>
</evidence>
<dbReference type="NCBIfam" id="TIGR00702">
    <property type="entry name" value="YcaO-type kinase domain"/>
    <property type="match status" value="1"/>
</dbReference>
<dbReference type="NCBIfam" id="TIGR03604">
    <property type="entry name" value="TOMM_cyclo_SagD"/>
    <property type="match status" value="1"/>
</dbReference>
<dbReference type="PROSITE" id="PS51664">
    <property type="entry name" value="YCAO"/>
    <property type="match status" value="1"/>
</dbReference>
<feature type="domain" description="YcaO" evidence="1">
    <location>
        <begin position="377"/>
        <end position="750"/>
    </location>
</feature>